<feature type="transmembrane region" description="Helical" evidence="1">
    <location>
        <begin position="43"/>
        <end position="61"/>
    </location>
</feature>
<comment type="caution">
    <text evidence="2">The sequence shown here is derived from an EMBL/GenBank/DDBJ whole genome shotgun (WGS) entry which is preliminary data.</text>
</comment>
<sequence>MKLHKKYEHLTFTFLMALGMSCIISFFAMLINAGIHSFYIQRWLSSWGIAFLIAFPTAYFLPRYIRKIMSVITFVEESR</sequence>
<dbReference type="Pfam" id="PF11391">
    <property type="entry name" value="DUF2798"/>
    <property type="match status" value="1"/>
</dbReference>
<name>A0A916K6V3_9BACL</name>
<dbReference type="EMBL" id="CAJVAS010000033">
    <property type="protein sequence ID" value="CAG7646060.1"/>
    <property type="molecule type" value="Genomic_DNA"/>
</dbReference>
<proteinExistence type="predicted"/>
<keyword evidence="1" id="KW-1133">Transmembrane helix</keyword>
<dbReference type="Proteomes" id="UP000693672">
    <property type="component" value="Unassembled WGS sequence"/>
</dbReference>
<gene>
    <name evidence="2" type="ORF">PAESOLCIP111_05090</name>
</gene>
<dbReference type="AlphaFoldDB" id="A0A916K6V3"/>
<reference evidence="2" key="1">
    <citation type="submission" date="2021-06" db="EMBL/GenBank/DDBJ databases">
        <authorList>
            <person name="Criscuolo A."/>
        </authorList>
    </citation>
    <scope>NUCLEOTIDE SEQUENCE</scope>
    <source>
        <strain evidence="2">CIP111600</strain>
    </source>
</reference>
<dbReference type="PROSITE" id="PS51257">
    <property type="entry name" value="PROKAR_LIPOPROTEIN"/>
    <property type="match status" value="1"/>
</dbReference>
<feature type="transmembrane region" description="Helical" evidence="1">
    <location>
        <begin position="12"/>
        <end position="31"/>
    </location>
</feature>
<dbReference type="InterPro" id="IPR021529">
    <property type="entry name" value="DUF2798"/>
</dbReference>
<evidence type="ECO:0000256" key="1">
    <source>
        <dbReference type="SAM" id="Phobius"/>
    </source>
</evidence>
<evidence type="ECO:0000313" key="3">
    <source>
        <dbReference type="Proteomes" id="UP000693672"/>
    </source>
</evidence>
<keyword evidence="3" id="KW-1185">Reference proteome</keyword>
<keyword evidence="1" id="KW-0472">Membrane</keyword>
<evidence type="ECO:0008006" key="4">
    <source>
        <dbReference type="Google" id="ProtNLM"/>
    </source>
</evidence>
<evidence type="ECO:0000313" key="2">
    <source>
        <dbReference type="EMBL" id="CAG7646060.1"/>
    </source>
</evidence>
<accession>A0A916K6V3</accession>
<organism evidence="2 3">
    <name type="scientific">Paenibacillus solanacearum</name>
    <dbReference type="NCBI Taxonomy" id="2048548"/>
    <lineage>
        <taxon>Bacteria</taxon>
        <taxon>Bacillati</taxon>
        <taxon>Bacillota</taxon>
        <taxon>Bacilli</taxon>
        <taxon>Bacillales</taxon>
        <taxon>Paenibacillaceae</taxon>
        <taxon>Paenibacillus</taxon>
    </lineage>
</organism>
<protein>
    <recommendedName>
        <fullName evidence="4">DUF2798 domain-containing protein</fullName>
    </recommendedName>
</protein>
<keyword evidence="1" id="KW-0812">Transmembrane</keyword>